<organism evidence="3 4">
    <name type="scientific">Candidula unifasciata</name>
    <dbReference type="NCBI Taxonomy" id="100452"/>
    <lineage>
        <taxon>Eukaryota</taxon>
        <taxon>Metazoa</taxon>
        <taxon>Spiralia</taxon>
        <taxon>Lophotrochozoa</taxon>
        <taxon>Mollusca</taxon>
        <taxon>Gastropoda</taxon>
        <taxon>Heterobranchia</taxon>
        <taxon>Euthyneura</taxon>
        <taxon>Panpulmonata</taxon>
        <taxon>Eupulmonata</taxon>
        <taxon>Stylommatophora</taxon>
        <taxon>Helicina</taxon>
        <taxon>Helicoidea</taxon>
        <taxon>Geomitridae</taxon>
        <taxon>Candidula</taxon>
    </lineage>
</organism>
<dbReference type="Proteomes" id="UP000678393">
    <property type="component" value="Unassembled WGS sequence"/>
</dbReference>
<dbReference type="AlphaFoldDB" id="A0A8S3ZT58"/>
<reference evidence="3" key="1">
    <citation type="submission" date="2021-04" db="EMBL/GenBank/DDBJ databases">
        <authorList>
            <consortium name="Molecular Ecology Group"/>
        </authorList>
    </citation>
    <scope>NUCLEOTIDE SEQUENCE</scope>
</reference>
<evidence type="ECO:0000256" key="2">
    <source>
        <dbReference type="SAM" id="Phobius"/>
    </source>
</evidence>
<accession>A0A8S3ZT58</accession>
<protein>
    <submittedName>
        <fullName evidence="3">Uncharacterized protein</fullName>
    </submittedName>
</protein>
<keyword evidence="2" id="KW-1133">Transmembrane helix</keyword>
<feature type="transmembrane region" description="Helical" evidence="2">
    <location>
        <begin position="95"/>
        <end position="113"/>
    </location>
</feature>
<evidence type="ECO:0000313" key="4">
    <source>
        <dbReference type="Proteomes" id="UP000678393"/>
    </source>
</evidence>
<gene>
    <name evidence="3" type="ORF">CUNI_LOCUS16746</name>
</gene>
<feature type="transmembrane region" description="Helical" evidence="2">
    <location>
        <begin position="67"/>
        <end position="83"/>
    </location>
</feature>
<feature type="region of interest" description="Disordered" evidence="1">
    <location>
        <begin position="1"/>
        <end position="22"/>
    </location>
</feature>
<dbReference type="EMBL" id="CAJHNH020004513">
    <property type="protein sequence ID" value="CAG5131188.1"/>
    <property type="molecule type" value="Genomic_DNA"/>
</dbReference>
<evidence type="ECO:0000313" key="3">
    <source>
        <dbReference type="EMBL" id="CAG5131188.1"/>
    </source>
</evidence>
<name>A0A8S3ZT58_9EUPU</name>
<comment type="caution">
    <text evidence="3">The sequence shown here is derived from an EMBL/GenBank/DDBJ whole genome shotgun (WGS) entry which is preliminary data.</text>
</comment>
<keyword evidence="4" id="KW-1185">Reference proteome</keyword>
<sequence>MSRRSLHTSTSTMSEDENGEEMTELEYRIHARRGFEKLFKELQDRCVRAAKMNYHIAARHAKTEHRFGIVLAIFGPVASFILQKLAEQFNYNSNLTYITSIIVTSCIGIGLAMEPVQKAIDSLIPIFRDKKQAHVEAAAGWQFLELTIRAYKIQLKDPHLTFRKSNIWWKSILTERRKLCLTPIPENVYEDFSNKYPCSPNKSEIEQVPADQT</sequence>
<proteinExistence type="predicted"/>
<evidence type="ECO:0000256" key="1">
    <source>
        <dbReference type="SAM" id="MobiDB-lite"/>
    </source>
</evidence>
<keyword evidence="2" id="KW-0472">Membrane</keyword>
<keyword evidence="2" id="KW-0812">Transmembrane</keyword>